<accession>A0AC34G4K6</accession>
<dbReference type="WBParaSite" id="ES5_v2.g24657.t1">
    <property type="protein sequence ID" value="ES5_v2.g24657.t1"/>
    <property type="gene ID" value="ES5_v2.g24657"/>
</dbReference>
<reference evidence="2" key="1">
    <citation type="submission" date="2022-11" db="UniProtKB">
        <authorList>
            <consortium name="WormBaseParasite"/>
        </authorList>
    </citation>
    <scope>IDENTIFICATION</scope>
</reference>
<protein>
    <submittedName>
        <fullName evidence="2">Uncharacterized protein</fullName>
    </submittedName>
</protein>
<name>A0AC34G4K6_9BILA</name>
<proteinExistence type="predicted"/>
<evidence type="ECO:0000313" key="2">
    <source>
        <dbReference type="WBParaSite" id="ES5_v2.g24657.t1"/>
    </source>
</evidence>
<dbReference type="Proteomes" id="UP000887579">
    <property type="component" value="Unplaced"/>
</dbReference>
<evidence type="ECO:0000313" key="1">
    <source>
        <dbReference type="Proteomes" id="UP000887579"/>
    </source>
</evidence>
<organism evidence="1 2">
    <name type="scientific">Panagrolaimus sp. ES5</name>
    <dbReference type="NCBI Taxonomy" id="591445"/>
    <lineage>
        <taxon>Eukaryota</taxon>
        <taxon>Metazoa</taxon>
        <taxon>Ecdysozoa</taxon>
        <taxon>Nematoda</taxon>
        <taxon>Chromadorea</taxon>
        <taxon>Rhabditida</taxon>
        <taxon>Tylenchina</taxon>
        <taxon>Panagrolaimomorpha</taxon>
        <taxon>Panagrolaimoidea</taxon>
        <taxon>Panagrolaimidae</taxon>
        <taxon>Panagrolaimus</taxon>
    </lineage>
</organism>
<sequence length="174" mass="19544">MGYCSSLPLFIVQALAKRSALQCFPPKEYKSCVCPLFLSTIDQRFNGINQQLTQLSSNANLNNAVNNLQSQITEALNQRNAINANHNGLRNEFHELKGFTHGKIGEINQNVANLKIHADNILKHADNILNHANHRVNELKTKLKEGLFCVLRGDYCSKDNFNGVRDALENWLAT</sequence>